<dbReference type="SUPFAM" id="SSF82185">
    <property type="entry name" value="Histone H3 K4-specific methyltransferase SET7/9 N-terminal domain"/>
    <property type="match status" value="2"/>
</dbReference>
<dbReference type="RefSeq" id="WP_105216411.1">
    <property type="nucleotide sequence ID" value="NZ_CP027062.1"/>
</dbReference>
<feature type="signal peptide" evidence="2">
    <location>
        <begin position="1"/>
        <end position="20"/>
    </location>
</feature>
<gene>
    <name evidence="3" type="ORF">C5O00_08265</name>
</gene>
<dbReference type="KEGG" id="aue:C5O00_08265"/>
<keyword evidence="1" id="KW-0677">Repeat</keyword>
<evidence type="ECO:0000256" key="2">
    <source>
        <dbReference type="SAM" id="SignalP"/>
    </source>
</evidence>
<dbReference type="Proteomes" id="UP000238442">
    <property type="component" value="Chromosome"/>
</dbReference>
<keyword evidence="2" id="KW-0732">Signal</keyword>
<sequence length="461" mass="52200">MRSTVKILILLFCVNFSLHAQVPSPQTPSAANGPMTWLKTGESTYTLRDANGTVLSNVKELNRLKTDTLSYLDKSSRTIYLLPDCVDAAQGASGKLTVLERNIGKDFYITNPKSFVTYIDDKSYLGDFVNVNGSYVYYLEEFDKTFYHKDIRAYTGWGARNIVTLDYAPENTYWYRNAEKQSYGVIVKGQSIDYDIASTEKDGNDLIVKLNGTPTYRLPGYYTMASFVFNPVELYTASSGTSTASTGCIRGDCNNGWGKWQYEGGYYDGFWKNGMRHGYGLYRWDGVGKYIGNWENDSMNGYGAYIADNNDNVVGEYRNGKLNGRGYTVVGKDWSQGWYTNGELTDSYSYIRNDSDTGCTTGDCQNKYGYFKWDNGDHFVGFFKNGKIYMGSYTFANGDKYSGMFNDQQQYHGTGRFFFNEGGYYGGEWKNGKYHGKGYYHDKDLVQSIGEWSEGVLVKKL</sequence>
<accession>A0A2S0HX19</accession>
<name>A0A2S0HX19_9FLAO</name>
<evidence type="ECO:0000256" key="1">
    <source>
        <dbReference type="ARBA" id="ARBA00022737"/>
    </source>
</evidence>
<dbReference type="PANTHER" id="PTHR43215:SF14">
    <property type="entry name" value="RADIAL SPOKE HEAD 1 HOMOLOG"/>
    <property type="match status" value="1"/>
</dbReference>
<dbReference type="InterPro" id="IPR003409">
    <property type="entry name" value="MORN"/>
</dbReference>
<proteinExistence type="predicted"/>
<evidence type="ECO:0008006" key="5">
    <source>
        <dbReference type="Google" id="ProtNLM"/>
    </source>
</evidence>
<protein>
    <recommendedName>
        <fullName evidence="5">MORN repeat-containing protein</fullName>
    </recommendedName>
</protein>
<evidence type="ECO:0000313" key="4">
    <source>
        <dbReference type="Proteomes" id="UP000238442"/>
    </source>
</evidence>
<dbReference type="Pfam" id="PF02493">
    <property type="entry name" value="MORN"/>
    <property type="match status" value="4"/>
</dbReference>
<keyword evidence="4" id="KW-1185">Reference proteome</keyword>
<dbReference type="EMBL" id="CP027062">
    <property type="protein sequence ID" value="AVI51170.1"/>
    <property type="molecule type" value="Genomic_DNA"/>
</dbReference>
<evidence type="ECO:0000313" key="3">
    <source>
        <dbReference type="EMBL" id="AVI51170.1"/>
    </source>
</evidence>
<feature type="chain" id="PRO_5015448304" description="MORN repeat-containing protein" evidence="2">
    <location>
        <begin position="21"/>
        <end position="461"/>
    </location>
</feature>
<reference evidence="3 4" key="1">
    <citation type="submission" date="2018-02" db="EMBL/GenBank/DDBJ databases">
        <title>Genomic analysis of the strain RR4-38 isolated from a seawater recirculating aquaculture system.</title>
        <authorList>
            <person name="Kim Y.-S."/>
            <person name="Jang Y.H."/>
            <person name="Kim K.-H."/>
        </authorList>
    </citation>
    <scope>NUCLEOTIDE SEQUENCE [LARGE SCALE GENOMIC DNA]</scope>
    <source>
        <strain evidence="3 4">RR4-38</strain>
    </source>
</reference>
<dbReference type="SMART" id="SM00698">
    <property type="entry name" value="MORN"/>
    <property type="match status" value="4"/>
</dbReference>
<organism evidence="3 4">
    <name type="scientific">Pukyongia salina</name>
    <dbReference type="NCBI Taxonomy" id="2094025"/>
    <lineage>
        <taxon>Bacteria</taxon>
        <taxon>Pseudomonadati</taxon>
        <taxon>Bacteroidota</taxon>
        <taxon>Flavobacteriia</taxon>
        <taxon>Flavobacteriales</taxon>
        <taxon>Flavobacteriaceae</taxon>
        <taxon>Pukyongia</taxon>
    </lineage>
</organism>
<dbReference type="Gene3D" id="2.20.110.10">
    <property type="entry name" value="Histone H3 K4-specific methyltransferase SET7/9 N-terminal domain"/>
    <property type="match status" value="2"/>
</dbReference>
<dbReference type="OrthoDB" id="1452958at2"/>
<dbReference type="AlphaFoldDB" id="A0A2S0HX19"/>
<dbReference type="PANTHER" id="PTHR43215">
    <property type="entry name" value="RADIAL SPOKE HEAD 1 HOMOLOG"/>
    <property type="match status" value="1"/>
</dbReference>